<feature type="compositionally biased region" description="Low complexity" evidence="1">
    <location>
        <begin position="179"/>
        <end position="197"/>
    </location>
</feature>
<dbReference type="Proteomes" id="UP000799772">
    <property type="component" value="Unassembled WGS sequence"/>
</dbReference>
<gene>
    <name evidence="2" type="ORF">NA57DRAFT_75140</name>
</gene>
<name>A0A9P4IHY6_9PEZI</name>
<organism evidence="2 3">
    <name type="scientific">Rhizodiscina lignyota</name>
    <dbReference type="NCBI Taxonomy" id="1504668"/>
    <lineage>
        <taxon>Eukaryota</taxon>
        <taxon>Fungi</taxon>
        <taxon>Dikarya</taxon>
        <taxon>Ascomycota</taxon>
        <taxon>Pezizomycotina</taxon>
        <taxon>Dothideomycetes</taxon>
        <taxon>Pleosporomycetidae</taxon>
        <taxon>Aulographales</taxon>
        <taxon>Rhizodiscinaceae</taxon>
        <taxon>Rhizodiscina</taxon>
    </lineage>
</organism>
<evidence type="ECO:0000256" key="1">
    <source>
        <dbReference type="SAM" id="MobiDB-lite"/>
    </source>
</evidence>
<accession>A0A9P4IHY6</accession>
<feature type="compositionally biased region" description="Polar residues" evidence="1">
    <location>
        <begin position="101"/>
        <end position="119"/>
    </location>
</feature>
<protein>
    <submittedName>
        <fullName evidence="2">Uncharacterized protein</fullName>
    </submittedName>
</protein>
<reference evidence="2" key="1">
    <citation type="journal article" date="2020" name="Stud. Mycol.">
        <title>101 Dothideomycetes genomes: a test case for predicting lifestyles and emergence of pathogens.</title>
        <authorList>
            <person name="Haridas S."/>
            <person name="Albert R."/>
            <person name="Binder M."/>
            <person name="Bloem J."/>
            <person name="Labutti K."/>
            <person name="Salamov A."/>
            <person name="Andreopoulos B."/>
            <person name="Baker S."/>
            <person name="Barry K."/>
            <person name="Bills G."/>
            <person name="Bluhm B."/>
            <person name="Cannon C."/>
            <person name="Castanera R."/>
            <person name="Culley D."/>
            <person name="Daum C."/>
            <person name="Ezra D."/>
            <person name="Gonzalez J."/>
            <person name="Henrissat B."/>
            <person name="Kuo A."/>
            <person name="Liang C."/>
            <person name="Lipzen A."/>
            <person name="Lutzoni F."/>
            <person name="Magnuson J."/>
            <person name="Mondo S."/>
            <person name="Nolan M."/>
            <person name="Ohm R."/>
            <person name="Pangilinan J."/>
            <person name="Park H.-J."/>
            <person name="Ramirez L."/>
            <person name="Alfaro M."/>
            <person name="Sun H."/>
            <person name="Tritt A."/>
            <person name="Yoshinaga Y."/>
            <person name="Zwiers L.-H."/>
            <person name="Turgeon B."/>
            <person name="Goodwin S."/>
            <person name="Spatafora J."/>
            <person name="Crous P."/>
            <person name="Grigoriev I."/>
        </authorList>
    </citation>
    <scope>NUCLEOTIDE SEQUENCE</scope>
    <source>
        <strain evidence="2">CBS 133067</strain>
    </source>
</reference>
<comment type="caution">
    <text evidence="2">The sequence shown here is derived from an EMBL/GenBank/DDBJ whole genome shotgun (WGS) entry which is preliminary data.</text>
</comment>
<keyword evidence="3" id="KW-1185">Reference proteome</keyword>
<evidence type="ECO:0000313" key="3">
    <source>
        <dbReference type="Proteomes" id="UP000799772"/>
    </source>
</evidence>
<dbReference type="OrthoDB" id="5419666at2759"/>
<feature type="compositionally biased region" description="Low complexity" evidence="1">
    <location>
        <begin position="79"/>
        <end position="100"/>
    </location>
</feature>
<feature type="region of interest" description="Disordered" evidence="1">
    <location>
        <begin position="1"/>
        <end position="33"/>
    </location>
</feature>
<evidence type="ECO:0000313" key="2">
    <source>
        <dbReference type="EMBL" id="KAF2099638.1"/>
    </source>
</evidence>
<feature type="region of interest" description="Disordered" evidence="1">
    <location>
        <begin position="79"/>
        <end position="202"/>
    </location>
</feature>
<dbReference type="AlphaFoldDB" id="A0A9P4IHY6"/>
<proteinExistence type="predicted"/>
<sequence length="291" mass="31684">MSIARAFTLRHKRTKTPPSAPAPDVPSANLGRADTLRRMGSVIDRNKISGPIELISTTNMLSYNAPDVAALRKMRQASSSSSISSSSGNDSDSSSPARSSAELTDASSVDDSSPTTPENHLSCYFRAAQDDAQKQPRRAASTTQLHRKTLSDTLAPAIPQRALSHSKSAHLQLARKRSVQTMSTLSSHSSSPSMGSLDRSSSIREQARASIDFFKGVVEPDHPFGKELEKLTEVVEEFGGAMRDAEMNEDVVLMKEKGLLKWTADDYLSELQPLYLEFGNNHPIAVTPTWI</sequence>
<dbReference type="EMBL" id="ML978125">
    <property type="protein sequence ID" value="KAF2099638.1"/>
    <property type="molecule type" value="Genomic_DNA"/>
</dbReference>